<dbReference type="Gene3D" id="2.102.10.10">
    <property type="entry name" value="Rieske [2Fe-2S] iron-sulphur domain"/>
    <property type="match status" value="1"/>
</dbReference>
<protein>
    <recommendedName>
        <fullName evidence="7">Rieske domain-containing protein</fullName>
    </recommendedName>
</protein>
<keyword evidence="3" id="KW-0408">Iron</keyword>
<evidence type="ECO:0000313" key="8">
    <source>
        <dbReference type="EMBL" id="PQJ11060.1"/>
    </source>
</evidence>
<comment type="cofactor">
    <cofactor evidence="5">
        <name>[2Fe-2S] cluster</name>
        <dbReference type="ChEBI" id="CHEBI:190135"/>
    </cofactor>
</comment>
<evidence type="ECO:0000313" key="9">
    <source>
        <dbReference type="Proteomes" id="UP000239872"/>
    </source>
</evidence>
<dbReference type="InterPro" id="IPR017941">
    <property type="entry name" value="Rieske_2Fe-2S"/>
</dbReference>
<dbReference type="Pfam" id="PF00355">
    <property type="entry name" value="Rieske"/>
    <property type="match status" value="1"/>
</dbReference>
<dbReference type="GO" id="GO:0051537">
    <property type="term" value="F:2 iron, 2 sulfur cluster binding"/>
    <property type="evidence" value="ECO:0007669"/>
    <property type="project" value="UniProtKB-KW"/>
</dbReference>
<evidence type="ECO:0000256" key="1">
    <source>
        <dbReference type="ARBA" id="ARBA00022714"/>
    </source>
</evidence>
<dbReference type="PROSITE" id="PS51296">
    <property type="entry name" value="RIESKE"/>
    <property type="match status" value="1"/>
</dbReference>
<reference evidence="8 9" key="1">
    <citation type="submission" date="2018-01" db="EMBL/GenBank/DDBJ databases">
        <title>A novel member of the phylum Bacteroidetes isolated from glacier ice.</title>
        <authorList>
            <person name="Liu Q."/>
            <person name="Xin Y.-H."/>
        </authorList>
    </citation>
    <scope>NUCLEOTIDE SEQUENCE [LARGE SCALE GENOMIC DNA]</scope>
    <source>
        <strain evidence="8 9">RB1R16</strain>
    </source>
</reference>
<evidence type="ECO:0000256" key="4">
    <source>
        <dbReference type="ARBA" id="ARBA00023014"/>
    </source>
</evidence>
<evidence type="ECO:0000256" key="2">
    <source>
        <dbReference type="ARBA" id="ARBA00022723"/>
    </source>
</evidence>
<dbReference type="Proteomes" id="UP000239872">
    <property type="component" value="Unassembled WGS sequence"/>
</dbReference>
<evidence type="ECO:0000256" key="3">
    <source>
        <dbReference type="ARBA" id="ARBA00023004"/>
    </source>
</evidence>
<keyword evidence="9" id="KW-1185">Reference proteome</keyword>
<gene>
    <name evidence="8" type="ORF">CJD36_013910</name>
</gene>
<dbReference type="SUPFAM" id="SSF50022">
    <property type="entry name" value="ISP domain"/>
    <property type="match status" value="1"/>
</dbReference>
<comment type="similarity">
    <text evidence="6">Belongs to the bacterial ring-hydroxylating dioxygenase ferredoxin component family.</text>
</comment>
<proteinExistence type="inferred from homology"/>
<comment type="caution">
    <text evidence="8">The sequence shown here is derived from an EMBL/GenBank/DDBJ whole genome shotgun (WGS) entry which is preliminary data.</text>
</comment>
<keyword evidence="1" id="KW-0001">2Fe-2S</keyword>
<evidence type="ECO:0000256" key="6">
    <source>
        <dbReference type="ARBA" id="ARBA00038001"/>
    </source>
</evidence>
<accession>A0A2S7SVV2</accession>
<dbReference type="InterPro" id="IPR036922">
    <property type="entry name" value="Rieske_2Fe-2S_sf"/>
</dbReference>
<feature type="domain" description="Rieske" evidence="7">
    <location>
        <begin position="19"/>
        <end position="114"/>
    </location>
</feature>
<dbReference type="PANTHER" id="PTHR21496:SF0">
    <property type="entry name" value="RIESKE DOMAIN-CONTAINING PROTEIN"/>
    <property type="match status" value="1"/>
</dbReference>
<sequence>MWLSLASYRLIIMLYTFHKTTATLASLAEDKPTETTTGAKKVCLLKRADKIFAFAALCPHSGAPMCDGWVDPLGRVVCPLHKYRFDPANGRNTSGEGYKMTTFPVEIRDGAIYVGLLNTLWQAENERLNTDLNARDKDKDDDIDRW</sequence>
<dbReference type="EMBL" id="PPSL01000003">
    <property type="protein sequence ID" value="PQJ11060.1"/>
    <property type="molecule type" value="Genomic_DNA"/>
</dbReference>
<keyword evidence="4" id="KW-0411">Iron-sulfur</keyword>
<dbReference type="GO" id="GO:0046872">
    <property type="term" value="F:metal ion binding"/>
    <property type="evidence" value="ECO:0007669"/>
    <property type="project" value="UniProtKB-KW"/>
</dbReference>
<name>A0A2S7SVV2_9BACT</name>
<evidence type="ECO:0000259" key="7">
    <source>
        <dbReference type="PROSITE" id="PS51296"/>
    </source>
</evidence>
<evidence type="ECO:0000256" key="5">
    <source>
        <dbReference type="ARBA" id="ARBA00034078"/>
    </source>
</evidence>
<dbReference type="AlphaFoldDB" id="A0A2S7SVV2"/>
<dbReference type="PANTHER" id="PTHR21496">
    <property type="entry name" value="FERREDOXIN-RELATED"/>
    <property type="match status" value="1"/>
</dbReference>
<organism evidence="8 9">
    <name type="scientific">Flavipsychrobacter stenotrophus</name>
    <dbReference type="NCBI Taxonomy" id="2077091"/>
    <lineage>
        <taxon>Bacteria</taxon>
        <taxon>Pseudomonadati</taxon>
        <taxon>Bacteroidota</taxon>
        <taxon>Chitinophagia</taxon>
        <taxon>Chitinophagales</taxon>
        <taxon>Chitinophagaceae</taxon>
        <taxon>Flavipsychrobacter</taxon>
    </lineage>
</organism>
<keyword evidence="2" id="KW-0479">Metal-binding</keyword>